<dbReference type="EMBL" id="VFPD01000001">
    <property type="protein sequence ID" value="TQM21077.1"/>
    <property type="molecule type" value="Genomic_DNA"/>
</dbReference>
<organism evidence="5 6">
    <name type="scientific">Chryseobacterium aquifrigidense</name>
    <dbReference type="NCBI Taxonomy" id="558021"/>
    <lineage>
        <taxon>Bacteria</taxon>
        <taxon>Pseudomonadati</taxon>
        <taxon>Bacteroidota</taxon>
        <taxon>Flavobacteriia</taxon>
        <taxon>Flavobacteriales</taxon>
        <taxon>Weeksellaceae</taxon>
        <taxon>Chryseobacterium group</taxon>
        <taxon>Chryseobacterium</taxon>
    </lineage>
</organism>
<dbReference type="InterPro" id="IPR014710">
    <property type="entry name" value="RmlC-like_jellyroll"/>
</dbReference>
<keyword evidence="3" id="KW-0804">Transcription</keyword>
<evidence type="ECO:0000256" key="3">
    <source>
        <dbReference type="ARBA" id="ARBA00023163"/>
    </source>
</evidence>
<dbReference type="InterPro" id="IPR018060">
    <property type="entry name" value="HTH_AraC"/>
</dbReference>
<dbReference type="Gene3D" id="1.10.10.60">
    <property type="entry name" value="Homeodomain-like"/>
    <property type="match status" value="1"/>
</dbReference>
<dbReference type="PANTHER" id="PTHR43280">
    <property type="entry name" value="ARAC-FAMILY TRANSCRIPTIONAL REGULATOR"/>
    <property type="match status" value="1"/>
</dbReference>
<comment type="caution">
    <text evidence="5">The sequence shown here is derived from an EMBL/GenBank/DDBJ whole genome shotgun (WGS) entry which is preliminary data.</text>
</comment>
<dbReference type="InterPro" id="IPR037923">
    <property type="entry name" value="HTH-like"/>
</dbReference>
<evidence type="ECO:0000256" key="2">
    <source>
        <dbReference type="ARBA" id="ARBA00023125"/>
    </source>
</evidence>
<sequence length="303" mass="35985">MSRKGINAIKEYHLNAHQPTKPQFAMYDLQNYLQKHGENASKAHIHSYYQIIWFKKGNGRHFVDFKQYDVIDNSIFFIARDQVHYFDEGTDYEGILLHFNESFIIQKDSEVEFFLKCSLFNNPYQIPSCCIGDHIVVTLDLYLNLMQQELANNEENTDHFGREELLRLYLKSFLIQVQRRKNEFELNNSDFPFHTDEKRMQLMRFINLIDENYKKGLPVSEYASIMNFSSRTLSDLTNNFLNKTPSQMIQERMILEAQRMLLHSDLNISQIADHLGFEDPSYFVKYFKKHVQQSPSDFKKSIL</sequence>
<dbReference type="InterPro" id="IPR009057">
    <property type="entry name" value="Homeodomain-like_sf"/>
</dbReference>
<dbReference type="GO" id="GO:0043565">
    <property type="term" value="F:sequence-specific DNA binding"/>
    <property type="evidence" value="ECO:0007669"/>
    <property type="project" value="InterPro"/>
</dbReference>
<evidence type="ECO:0000259" key="4">
    <source>
        <dbReference type="PROSITE" id="PS01124"/>
    </source>
</evidence>
<keyword evidence="2 5" id="KW-0238">DNA-binding</keyword>
<dbReference type="GO" id="GO:0003700">
    <property type="term" value="F:DNA-binding transcription factor activity"/>
    <property type="evidence" value="ECO:0007669"/>
    <property type="project" value="InterPro"/>
</dbReference>
<dbReference type="RefSeq" id="WP_142015178.1">
    <property type="nucleotide sequence ID" value="NZ_VFPD01000001.1"/>
</dbReference>
<protein>
    <submittedName>
        <fullName evidence="5">AraC-like DNA-binding protein</fullName>
    </submittedName>
</protein>
<dbReference type="Pfam" id="PF02311">
    <property type="entry name" value="AraC_binding"/>
    <property type="match status" value="1"/>
</dbReference>
<accession>A0A543EHL3</accession>
<keyword evidence="6" id="KW-1185">Reference proteome</keyword>
<reference evidence="5 6" key="1">
    <citation type="submission" date="2019-06" db="EMBL/GenBank/DDBJ databases">
        <title>Sorghum-associated microbial communities from plants grown in Nebraska, USA.</title>
        <authorList>
            <person name="Schachtman D."/>
        </authorList>
    </citation>
    <scope>NUCLEOTIDE SEQUENCE [LARGE SCALE GENOMIC DNA]</scope>
    <source>
        <strain evidence="5 6">110</strain>
    </source>
</reference>
<dbReference type="PANTHER" id="PTHR43280:SF32">
    <property type="entry name" value="TRANSCRIPTIONAL REGULATORY PROTEIN"/>
    <property type="match status" value="1"/>
</dbReference>
<dbReference type="AlphaFoldDB" id="A0A543EHL3"/>
<dbReference type="InterPro" id="IPR003313">
    <property type="entry name" value="AraC-bd"/>
</dbReference>
<evidence type="ECO:0000313" key="6">
    <source>
        <dbReference type="Proteomes" id="UP000316437"/>
    </source>
</evidence>
<dbReference type="Gene3D" id="2.60.120.10">
    <property type="entry name" value="Jelly Rolls"/>
    <property type="match status" value="1"/>
</dbReference>
<dbReference type="Pfam" id="PF12833">
    <property type="entry name" value="HTH_18"/>
    <property type="match status" value="1"/>
</dbReference>
<proteinExistence type="predicted"/>
<dbReference type="Proteomes" id="UP000316437">
    <property type="component" value="Unassembled WGS sequence"/>
</dbReference>
<dbReference type="SMART" id="SM00342">
    <property type="entry name" value="HTH_ARAC"/>
    <property type="match status" value="1"/>
</dbReference>
<dbReference type="InterPro" id="IPR020449">
    <property type="entry name" value="Tscrpt_reg_AraC-type_HTH"/>
</dbReference>
<dbReference type="PROSITE" id="PS01124">
    <property type="entry name" value="HTH_ARAC_FAMILY_2"/>
    <property type="match status" value="1"/>
</dbReference>
<gene>
    <name evidence="5" type="ORF">FB551_0758</name>
</gene>
<name>A0A543EHL3_9FLAO</name>
<feature type="domain" description="HTH araC/xylS-type" evidence="4">
    <location>
        <begin position="203"/>
        <end position="301"/>
    </location>
</feature>
<keyword evidence="1" id="KW-0805">Transcription regulation</keyword>
<dbReference type="SUPFAM" id="SSF46689">
    <property type="entry name" value="Homeodomain-like"/>
    <property type="match status" value="1"/>
</dbReference>
<dbReference type="PRINTS" id="PR00032">
    <property type="entry name" value="HTHARAC"/>
</dbReference>
<evidence type="ECO:0000313" key="5">
    <source>
        <dbReference type="EMBL" id="TQM21077.1"/>
    </source>
</evidence>
<evidence type="ECO:0000256" key="1">
    <source>
        <dbReference type="ARBA" id="ARBA00023015"/>
    </source>
</evidence>
<dbReference type="SUPFAM" id="SSF51215">
    <property type="entry name" value="Regulatory protein AraC"/>
    <property type="match status" value="1"/>
</dbReference>